<dbReference type="AlphaFoldDB" id="A0A9W8EI36"/>
<keyword evidence="2" id="KW-1185">Reference proteome</keyword>
<reference evidence="1" key="1">
    <citation type="submission" date="2022-07" db="EMBL/GenBank/DDBJ databases">
        <title>Phylogenomic reconstructions and comparative analyses of Kickxellomycotina fungi.</title>
        <authorList>
            <person name="Reynolds N.K."/>
            <person name="Stajich J.E."/>
            <person name="Barry K."/>
            <person name="Grigoriev I.V."/>
            <person name="Crous P."/>
            <person name="Smith M.E."/>
        </authorList>
    </citation>
    <scope>NUCLEOTIDE SEQUENCE</scope>
    <source>
        <strain evidence="1">IMI 214461</strain>
    </source>
</reference>
<name>A0A9W8EI36_9FUNG</name>
<comment type="caution">
    <text evidence="1">The sequence shown here is derived from an EMBL/GenBank/DDBJ whole genome shotgun (WGS) entry which is preliminary data.</text>
</comment>
<protein>
    <submittedName>
        <fullName evidence="1">Uncharacterized protein</fullName>
    </submittedName>
</protein>
<dbReference type="EMBL" id="JANBQF010000006">
    <property type="protein sequence ID" value="KAJ2008388.1"/>
    <property type="molecule type" value="Genomic_DNA"/>
</dbReference>
<accession>A0A9W8EI36</accession>
<organism evidence="1 2">
    <name type="scientific">Coemansia thaxteri</name>
    <dbReference type="NCBI Taxonomy" id="2663907"/>
    <lineage>
        <taxon>Eukaryota</taxon>
        <taxon>Fungi</taxon>
        <taxon>Fungi incertae sedis</taxon>
        <taxon>Zoopagomycota</taxon>
        <taxon>Kickxellomycotina</taxon>
        <taxon>Kickxellomycetes</taxon>
        <taxon>Kickxellales</taxon>
        <taxon>Kickxellaceae</taxon>
        <taxon>Coemansia</taxon>
    </lineage>
</organism>
<proteinExistence type="predicted"/>
<dbReference type="OrthoDB" id="10463173at2759"/>
<evidence type="ECO:0000313" key="1">
    <source>
        <dbReference type="EMBL" id="KAJ2008388.1"/>
    </source>
</evidence>
<dbReference type="Proteomes" id="UP001150907">
    <property type="component" value="Unassembled WGS sequence"/>
</dbReference>
<evidence type="ECO:0000313" key="2">
    <source>
        <dbReference type="Proteomes" id="UP001150907"/>
    </source>
</evidence>
<gene>
    <name evidence="1" type="ORF">H4R26_000245</name>
</gene>
<sequence>MFISPLFKSDAAEDYINDKKNPYSILFLPSSSASGYLRFKELTDPLVLILLENGFTHYNAVSIEAVHEFKEKKEIFIEEGVAFFIGEDVSIVNKDFDDEKFEESFKKFKIPKKGSGGRETDYSCEGCCVIL</sequence>